<proteinExistence type="predicted"/>
<accession>A0A0N0BSI4</accession>
<evidence type="ECO:0000313" key="1">
    <source>
        <dbReference type="EMBL" id="KOX98294.1"/>
    </source>
</evidence>
<reference evidence="1 2" key="1">
    <citation type="submission" date="2015-08" db="EMBL/GenBank/DDBJ databases">
        <title>Genomes of Isolates from Cabo Rojo, PR.</title>
        <authorList>
            <person name="Sanchez-Nieves R.L."/>
            <person name="Montalvo-Rodriguez R."/>
        </authorList>
    </citation>
    <scope>NUCLEOTIDE SEQUENCE [LARGE SCALE GENOMIC DNA]</scope>
    <source>
        <strain evidence="1 2">5</strain>
    </source>
</reference>
<dbReference type="AlphaFoldDB" id="A0A0N0BSI4"/>
<comment type="caution">
    <text evidence="1">The sequence shown here is derived from an EMBL/GenBank/DDBJ whole genome shotgun (WGS) entry which is preliminary data.</text>
</comment>
<keyword evidence="2" id="KW-1185">Reference proteome</keyword>
<dbReference type="OrthoDB" id="110514at2157"/>
<sequence>MKRRELLGSALDRVAFGAVVSSVVDPSDLRSVASSLFSAEPTRPAPVDEGGAASRERTADGYAMTYEWTDRAGREWRLEFRLERSAYRQAVDETHGYLSGFEAAKASGHAERLTDLLADASVTDDRAHRSLPESVRFEGAIGLVHSLEYVTDAESTGLPDYIRTVEETLVDGRGDCEDLTYLLAGMLSQPAFGYRTAVGVLPGHMLAAVHQDDLPGAYADAPTLPGDTYVAVECTTSRPIGDFRDEPVLAVYGDGIEYIDRSAIADAGRGFLRDPTQFQTIADASELRQH</sequence>
<protein>
    <submittedName>
        <fullName evidence="1">Uncharacterized protein</fullName>
    </submittedName>
</protein>
<gene>
    <name evidence="1" type="ORF">AMR74_01945</name>
</gene>
<evidence type="ECO:0000313" key="2">
    <source>
        <dbReference type="Proteomes" id="UP000037747"/>
    </source>
</evidence>
<name>A0A0N0BSI4_9EURY</name>
<dbReference type="Gene3D" id="3.10.620.30">
    <property type="match status" value="1"/>
</dbReference>
<organism evidence="1 2">
    <name type="scientific">Halorubrum tropicale</name>
    <dbReference type="NCBI Taxonomy" id="1765655"/>
    <lineage>
        <taxon>Archaea</taxon>
        <taxon>Methanobacteriati</taxon>
        <taxon>Methanobacteriota</taxon>
        <taxon>Stenosarchaea group</taxon>
        <taxon>Halobacteria</taxon>
        <taxon>Halobacteriales</taxon>
        <taxon>Haloferacaceae</taxon>
        <taxon>Halorubrum</taxon>
    </lineage>
</organism>
<dbReference type="PATRIC" id="fig|1705389.3.peg.670"/>
<dbReference type="STRING" id="1765655.AMR74_01945"/>
<dbReference type="EMBL" id="LIST01000001">
    <property type="protein sequence ID" value="KOX98294.1"/>
    <property type="molecule type" value="Genomic_DNA"/>
</dbReference>
<dbReference type="Proteomes" id="UP000037747">
    <property type="component" value="Unassembled WGS sequence"/>
</dbReference>